<accession>A0ABX2MDE7</accession>
<organism evidence="1 2">
    <name type="scientific">Paenibacillus taichungensis</name>
    <dbReference type="NCBI Taxonomy" id="484184"/>
    <lineage>
        <taxon>Bacteria</taxon>
        <taxon>Bacillati</taxon>
        <taxon>Bacillota</taxon>
        <taxon>Bacilli</taxon>
        <taxon>Bacillales</taxon>
        <taxon>Paenibacillaceae</taxon>
        <taxon>Paenibacillus</taxon>
    </lineage>
</organism>
<dbReference type="GeneID" id="97129560"/>
<reference evidence="1 2" key="1">
    <citation type="submission" date="2020-05" db="EMBL/GenBank/DDBJ databases">
        <title>Genome Sequencing of Type Strains.</title>
        <authorList>
            <person name="Lemaire J.F."/>
            <person name="Inderbitzin P."/>
            <person name="Gregorio O.A."/>
            <person name="Collins S.B."/>
            <person name="Wespe N."/>
            <person name="Knight-Connoni V."/>
        </authorList>
    </citation>
    <scope>NUCLEOTIDE SEQUENCE [LARGE SCALE GENOMIC DNA]</scope>
    <source>
        <strain evidence="1 2">DSM 19942</strain>
    </source>
</reference>
<dbReference type="EMBL" id="JABMCC010000089">
    <property type="protein sequence ID" value="NUU52966.1"/>
    <property type="molecule type" value="Genomic_DNA"/>
</dbReference>
<dbReference type="RefSeq" id="WP_175380777.1">
    <property type="nucleotide sequence ID" value="NZ_CBCRYD010000020.1"/>
</dbReference>
<evidence type="ECO:0000313" key="1">
    <source>
        <dbReference type="EMBL" id="NUU52966.1"/>
    </source>
</evidence>
<dbReference type="Proteomes" id="UP000577724">
    <property type="component" value="Unassembled WGS sequence"/>
</dbReference>
<comment type="caution">
    <text evidence="1">The sequence shown here is derived from an EMBL/GenBank/DDBJ whole genome shotgun (WGS) entry which is preliminary data.</text>
</comment>
<evidence type="ECO:0000313" key="2">
    <source>
        <dbReference type="Proteomes" id="UP000577724"/>
    </source>
</evidence>
<proteinExistence type="predicted"/>
<protein>
    <submittedName>
        <fullName evidence="1">Uncharacterized protein</fullName>
    </submittedName>
</protein>
<name>A0ABX2MDE7_9BACL</name>
<gene>
    <name evidence="1" type="ORF">HP548_02505</name>
</gene>
<sequence>MYIEAIRNFTVNRSNGTTSLKIDQFSDYESIEISSSIIVQLKYFLLINELEESWNKICPQWIAFPELDDLTEDHMKMLDQLNHPKLCLNFMEVNQVLEKANSYNRELYSHFLELVALWQEGYNIFIS</sequence>
<keyword evidence="2" id="KW-1185">Reference proteome</keyword>